<dbReference type="Gene3D" id="3.30.160.60">
    <property type="entry name" value="Classic Zinc Finger"/>
    <property type="match status" value="5"/>
</dbReference>
<evidence type="ECO:0000259" key="7">
    <source>
        <dbReference type="PROSITE" id="PS50157"/>
    </source>
</evidence>
<dbReference type="PANTHER" id="PTHR23235">
    <property type="entry name" value="KRUEPPEL-LIKE TRANSCRIPTION FACTOR"/>
    <property type="match status" value="1"/>
</dbReference>
<keyword evidence="1" id="KW-0479">Metal-binding</keyword>
<evidence type="ECO:0000313" key="8">
    <source>
        <dbReference type="EMBL" id="KAJ7417116.1"/>
    </source>
</evidence>
<evidence type="ECO:0000256" key="1">
    <source>
        <dbReference type="ARBA" id="ARBA00022723"/>
    </source>
</evidence>
<dbReference type="SMART" id="SM00355">
    <property type="entry name" value="ZnF_C2H2"/>
    <property type="match status" value="6"/>
</dbReference>
<feature type="domain" description="C2H2-type" evidence="7">
    <location>
        <begin position="249"/>
        <end position="277"/>
    </location>
</feature>
<feature type="region of interest" description="Disordered" evidence="6">
    <location>
        <begin position="1"/>
        <end position="27"/>
    </location>
</feature>
<keyword evidence="9" id="KW-1185">Reference proteome</keyword>
<evidence type="ECO:0000256" key="6">
    <source>
        <dbReference type="SAM" id="MobiDB-lite"/>
    </source>
</evidence>
<dbReference type="Pfam" id="PF00096">
    <property type="entry name" value="zf-C2H2"/>
    <property type="match status" value="2"/>
</dbReference>
<feature type="domain" description="C2H2-type" evidence="7">
    <location>
        <begin position="309"/>
        <end position="336"/>
    </location>
</feature>
<accession>A0ABQ9DEH3</accession>
<protein>
    <submittedName>
        <fullName evidence="8">CCCTC-binding factor like protein</fullName>
    </submittedName>
</protein>
<evidence type="ECO:0000256" key="4">
    <source>
        <dbReference type="ARBA" id="ARBA00022833"/>
    </source>
</evidence>
<evidence type="ECO:0000256" key="5">
    <source>
        <dbReference type="PROSITE-ProRule" id="PRU00042"/>
    </source>
</evidence>
<evidence type="ECO:0000256" key="3">
    <source>
        <dbReference type="ARBA" id="ARBA00022771"/>
    </source>
</evidence>
<feature type="compositionally biased region" description="Low complexity" evidence="6">
    <location>
        <begin position="16"/>
        <end position="26"/>
    </location>
</feature>
<evidence type="ECO:0000313" key="9">
    <source>
        <dbReference type="Proteomes" id="UP001145742"/>
    </source>
</evidence>
<feature type="domain" description="C2H2-type" evidence="7">
    <location>
        <begin position="221"/>
        <end position="248"/>
    </location>
</feature>
<dbReference type="InterPro" id="IPR036236">
    <property type="entry name" value="Znf_C2H2_sf"/>
</dbReference>
<dbReference type="PROSITE" id="PS00028">
    <property type="entry name" value="ZINC_FINGER_C2H2_1"/>
    <property type="match status" value="4"/>
</dbReference>
<keyword evidence="4" id="KW-0862">Zinc</keyword>
<feature type="domain" description="C2H2-type" evidence="7">
    <location>
        <begin position="164"/>
        <end position="192"/>
    </location>
</feature>
<feature type="domain" description="C2H2-type" evidence="7">
    <location>
        <begin position="193"/>
        <end position="220"/>
    </location>
</feature>
<evidence type="ECO:0000256" key="2">
    <source>
        <dbReference type="ARBA" id="ARBA00022737"/>
    </source>
</evidence>
<comment type="caution">
    <text evidence="8">The sequence shown here is derived from an EMBL/GenBank/DDBJ whole genome shotgun (WGS) entry which is preliminary data.</text>
</comment>
<name>A0ABQ9DEH3_9PASS</name>
<feature type="domain" description="C2H2-type" evidence="7">
    <location>
        <begin position="279"/>
        <end position="307"/>
    </location>
</feature>
<feature type="compositionally biased region" description="Gly residues" evidence="6">
    <location>
        <begin position="1"/>
        <end position="15"/>
    </location>
</feature>
<gene>
    <name evidence="8" type="primary">CTCFL</name>
    <name evidence="8" type="ORF">WISP_66374</name>
</gene>
<proteinExistence type="predicted"/>
<dbReference type="EMBL" id="WHWB01033783">
    <property type="protein sequence ID" value="KAJ7417116.1"/>
    <property type="molecule type" value="Genomic_DNA"/>
</dbReference>
<reference evidence="8" key="1">
    <citation type="submission" date="2019-10" db="EMBL/GenBank/DDBJ databases">
        <authorList>
            <person name="Soares A.E.R."/>
            <person name="Aleixo A."/>
            <person name="Schneider P."/>
            <person name="Miyaki C.Y."/>
            <person name="Schneider M.P."/>
            <person name="Mello C."/>
            <person name="Vasconcelos A.T.R."/>
        </authorList>
    </citation>
    <scope>NUCLEOTIDE SEQUENCE</scope>
    <source>
        <tissue evidence="8">Muscle</tissue>
    </source>
</reference>
<keyword evidence="3 5" id="KW-0863">Zinc-finger</keyword>
<keyword evidence="2" id="KW-0677">Repeat</keyword>
<dbReference type="Proteomes" id="UP001145742">
    <property type="component" value="Unassembled WGS sequence"/>
</dbReference>
<sequence>MGLGQGKGMGKGQEQGQGQRQGQAVGHSEPQVMALTLREGICVFYDLEVTQIHVLQGRSSESKATEKPPDMLLMEIDRDNGAIAFENNIQQLSPSEEGEGKKLFSTVGETKSQSCKDNENLSEMCNESKELEYTTASEQTVLKNAKTVKSEACVPHEKKGTKPYKCSECDTAFVTKGELSRHRRYKHTLEKPFKCTICEYSSVEASKMRRHVRSHTGERPYPCALCSYASKDASKLKRHMITHTGQKRYECCICQARFTQCGSMKIHMLQKHGENVPKHQCPHCNTFISRKSDLGVHLRNLHSYVEEAIQCRDCEAVFHERYTFLQHKKTHKGGKRFKCAQCSYTCSQRSKMLEAKCLFLKEVKVFVFCPNYIKDHDSPTIAGKSLDSSAERGMFMLKNTMEVMKILSQQSVEQEEGPLETLPLEVPVNSSEAMRPICSCFSAISTTCSNIQNVQSAFNWSSVKEIDFGETNEVSLYIPYFFCPE</sequence>
<organism evidence="8 9">
    <name type="scientific">Willisornis vidua</name>
    <name type="common">Xingu scale-backed antbird</name>
    <dbReference type="NCBI Taxonomy" id="1566151"/>
    <lineage>
        <taxon>Eukaryota</taxon>
        <taxon>Metazoa</taxon>
        <taxon>Chordata</taxon>
        <taxon>Craniata</taxon>
        <taxon>Vertebrata</taxon>
        <taxon>Euteleostomi</taxon>
        <taxon>Archelosauria</taxon>
        <taxon>Archosauria</taxon>
        <taxon>Dinosauria</taxon>
        <taxon>Saurischia</taxon>
        <taxon>Theropoda</taxon>
        <taxon>Coelurosauria</taxon>
        <taxon>Aves</taxon>
        <taxon>Neognathae</taxon>
        <taxon>Neoaves</taxon>
        <taxon>Telluraves</taxon>
        <taxon>Australaves</taxon>
        <taxon>Passeriformes</taxon>
        <taxon>Thamnophilidae</taxon>
        <taxon>Willisornis</taxon>
    </lineage>
</organism>
<dbReference type="PROSITE" id="PS50157">
    <property type="entry name" value="ZINC_FINGER_C2H2_2"/>
    <property type="match status" value="6"/>
</dbReference>
<dbReference type="InterPro" id="IPR013087">
    <property type="entry name" value="Znf_C2H2_type"/>
</dbReference>
<dbReference type="SUPFAM" id="SSF57667">
    <property type="entry name" value="beta-beta-alpha zinc fingers"/>
    <property type="match status" value="4"/>
</dbReference>